<evidence type="ECO:0000313" key="2">
    <source>
        <dbReference type="Proteomes" id="UP001652661"/>
    </source>
</evidence>
<evidence type="ECO:0000313" key="3">
    <source>
        <dbReference type="RefSeq" id="XP_017030249.1"/>
    </source>
</evidence>
<proteinExistence type="predicted"/>
<feature type="signal peptide" evidence="1">
    <location>
        <begin position="1"/>
        <end position="34"/>
    </location>
</feature>
<dbReference type="PANTHER" id="PTHR20997:SF2">
    <property type="entry name" value="EG:BACR42I17.2 PROTEIN-RELATED"/>
    <property type="match status" value="1"/>
</dbReference>
<dbReference type="PANTHER" id="PTHR20997">
    <property type="entry name" value="EG:BACR42I17.2 PROTEIN-RELATED"/>
    <property type="match status" value="1"/>
</dbReference>
<organism evidence="2 3">
    <name type="scientific">Drosophila kikkawai</name>
    <name type="common">Fruit fly</name>
    <dbReference type="NCBI Taxonomy" id="30033"/>
    <lineage>
        <taxon>Eukaryota</taxon>
        <taxon>Metazoa</taxon>
        <taxon>Ecdysozoa</taxon>
        <taxon>Arthropoda</taxon>
        <taxon>Hexapoda</taxon>
        <taxon>Insecta</taxon>
        <taxon>Pterygota</taxon>
        <taxon>Neoptera</taxon>
        <taxon>Endopterygota</taxon>
        <taxon>Diptera</taxon>
        <taxon>Brachycera</taxon>
        <taxon>Muscomorpha</taxon>
        <taxon>Ephydroidea</taxon>
        <taxon>Drosophilidae</taxon>
        <taxon>Drosophila</taxon>
        <taxon>Sophophora</taxon>
    </lineage>
</organism>
<keyword evidence="1" id="KW-0732">Signal</keyword>
<sequence>MPSQTQPLNPQQPLPLLLLVGLTLLLVGLQTCRAVELPNLDASMLENVDVDQLKASYLPEGLRGANVTLEDLHRLLESKCRRANKQPVNATALSKAIETAGGKLVECLSGLANLTEIQAEIAEASPKGDLDVVFEKYCLRMPRAKACLKDFNDALLPCLNSEERAHNTVLQRIADRLLEFICYKNGDQIALFIAEQGPECLEQSREGIANCLNSTFGGYLPKQLTADWTNGEGLPELVLGPRQCVDLYDFETCTVQLLERCEVITPSNIVESMFRYVRRESSCQASIDKAMAQRRTALPLVAAKEGAAGLATSAWTLGSLLLLVGALARL</sequence>
<dbReference type="Pfam" id="PF07165">
    <property type="entry name" value="DUF1397"/>
    <property type="match status" value="1"/>
</dbReference>
<reference evidence="3" key="1">
    <citation type="submission" date="2025-08" db="UniProtKB">
        <authorList>
            <consortium name="RefSeq"/>
        </authorList>
    </citation>
    <scope>IDENTIFICATION</scope>
    <source>
        <strain evidence="3">14028-0561.14</strain>
        <tissue evidence="3">Whole fly</tissue>
    </source>
</reference>
<dbReference type="Proteomes" id="UP001652661">
    <property type="component" value="Chromosome X"/>
</dbReference>
<name>A0A6P4J4G5_DROKI</name>
<gene>
    <name evidence="3" type="primary">LOC108080126</name>
</gene>
<accession>A0A6P4J4G5</accession>
<dbReference type="InterPro" id="IPR009832">
    <property type="entry name" value="DUF1397"/>
</dbReference>
<dbReference type="OrthoDB" id="6512861at2759"/>
<evidence type="ECO:0000256" key="1">
    <source>
        <dbReference type="SAM" id="SignalP"/>
    </source>
</evidence>
<feature type="chain" id="PRO_5027760150" evidence="1">
    <location>
        <begin position="35"/>
        <end position="330"/>
    </location>
</feature>
<dbReference type="RefSeq" id="XP_017030249.1">
    <property type="nucleotide sequence ID" value="XM_017174760.3"/>
</dbReference>
<dbReference type="GeneID" id="108080126"/>
<protein>
    <submittedName>
        <fullName evidence="3">27 kDa hemolymph glycoprotein</fullName>
    </submittedName>
</protein>
<keyword evidence="2" id="KW-1185">Reference proteome</keyword>
<dbReference type="AlphaFoldDB" id="A0A6P4J4G5"/>